<evidence type="ECO:0000313" key="8">
    <source>
        <dbReference type="EMBL" id="GAP43567.1"/>
    </source>
</evidence>
<dbReference type="STRING" id="1678841.TBC1_111723"/>
<accession>A0A0S7C456</accession>
<keyword evidence="3 5" id="KW-0378">Hydrolase</keyword>
<dbReference type="RefSeq" id="WP_062040878.1">
    <property type="nucleotide sequence ID" value="NZ_DF968182.1"/>
</dbReference>
<dbReference type="Pfam" id="PF13742">
    <property type="entry name" value="tRNA_anti_2"/>
    <property type="match status" value="1"/>
</dbReference>
<evidence type="ECO:0000256" key="3">
    <source>
        <dbReference type="ARBA" id="ARBA00022801"/>
    </source>
</evidence>
<dbReference type="EMBL" id="DF968182">
    <property type="protein sequence ID" value="GAP43567.1"/>
    <property type="molecule type" value="Genomic_DNA"/>
</dbReference>
<dbReference type="PATRIC" id="fig|1678841.3.peg.1915"/>
<evidence type="ECO:0000313" key="9">
    <source>
        <dbReference type="Proteomes" id="UP000053091"/>
    </source>
</evidence>
<gene>
    <name evidence="8" type="ORF">TBC1_111723</name>
</gene>
<protein>
    <recommendedName>
        <fullName evidence="5">Exodeoxyribonuclease 7 large subunit</fullName>
        <ecNumber evidence="5">3.1.11.6</ecNumber>
    </recommendedName>
</protein>
<evidence type="ECO:0000256" key="1">
    <source>
        <dbReference type="ARBA" id="ARBA00022490"/>
    </source>
</evidence>
<reference evidence="8" key="1">
    <citation type="journal article" date="2015" name="Genome Announc.">
        <title>Draft Genome Sequence of Bacteroidales Strain TBC1, a Novel Isolate from a Methanogenic Wastewater Treatment System.</title>
        <authorList>
            <person name="Tourlousse D.M."/>
            <person name="Matsuura N."/>
            <person name="Sun L."/>
            <person name="Toyonaga M."/>
            <person name="Kuroda K."/>
            <person name="Ohashi A."/>
            <person name="Cruz R."/>
            <person name="Yamaguchi T."/>
            <person name="Sekiguchi Y."/>
        </authorList>
    </citation>
    <scope>NUCLEOTIDE SEQUENCE [LARGE SCALE GENOMIC DNA]</scope>
    <source>
        <strain evidence="8">TBC1</strain>
    </source>
</reference>
<sequence>MVSDPASIGQEGKRVFSLSEITASIERMFSKYYASPYWIRAELSKLNHYPQSGHCYPDLVERQEGKIKAQLRGVIWRDELFEITRKFEEVTREPFREGISIMFLAYVKFTSEYGLSLQIIDIEPLYTLGELAREKMETISRLKKEGIFNSNRLLELPLLPKRLAVISAQTSKGYSDLMITLENNPWGYRFNTRLFHALLQGDGAVDSIRKQLGIIRENQEQFDAVLIIRGGGDEIGMACYDNYLLARDVACFPLPVITGIGHSTNETVVEMVAGINKITPTDVAHFLTGCFRSFSDRIKTAEQILQPAVKLVLETNATCFTALSDSLFNMVKETLREENDFIEQQALVIREATNVAVFNHRIALSRYESGLTMRPAQILGTHRATLLEQQKMLGLTIRYFVSNQLKEIGTADTRVQLLDPVGVLKRGFTITRLKGRGIAPGNMPEPGDLLETESATGKFISVVSETKSI</sequence>
<evidence type="ECO:0000259" key="7">
    <source>
        <dbReference type="Pfam" id="PF13742"/>
    </source>
</evidence>
<keyword evidence="4 5" id="KW-0269">Exonuclease</keyword>
<dbReference type="Pfam" id="PF02601">
    <property type="entry name" value="Exonuc_VII_L"/>
    <property type="match status" value="1"/>
</dbReference>
<dbReference type="InterPro" id="IPR025824">
    <property type="entry name" value="OB-fold_nuc-bd_dom"/>
</dbReference>
<proteinExistence type="inferred from homology"/>
<dbReference type="GO" id="GO:0003676">
    <property type="term" value="F:nucleic acid binding"/>
    <property type="evidence" value="ECO:0007669"/>
    <property type="project" value="InterPro"/>
</dbReference>
<dbReference type="GO" id="GO:0006308">
    <property type="term" value="P:DNA catabolic process"/>
    <property type="evidence" value="ECO:0007669"/>
    <property type="project" value="UniProtKB-UniRule"/>
</dbReference>
<keyword evidence="9" id="KW-1185">Reference proteome</keyword>
<dbReference type="GO" id="GO:0008855">
    <property type="term" value="F:exodeoxyribonuclease VII activity"/>
    <property type="evidence" value="ECO:0007669"/>
    <property type="project" value="UniProtKB-UniRule"/>
</dbReference>
<feature type="domain" description="Exonuclease VII large subunit C-terminal" evidence="6">
    <location>
        <begin position="148"/>
        <end position="459"/>
    </location>
</feature>
<comment type="subcellular location">
    <subcellularLocation>
        <location evidence="5">Cytoplasm</location>
    </subcellularLocation>
</comment>
<dbReference type="InterPro" id="IPR020579">
    <property type="entry name" value="Exonuc_VII_lsu_C"/>
</dbReference>
<dbReference type="NCBIfam" id="TIGR00237">
    <property type="entry name" value="xseA"/>
    <property type="match status" value="1"/>
</dbReference>
<dbReference type="GO" id="GO:0009318">
    <property type="term" value="C:exodeoxyribonuclease VII complex"/>
    <property type="evidence" value="ECO:0007669"/>
    <property type="project" value="UniProtKB-UniRule"/>
</dbReference>
<dbReference type="PANTHER" id="PTHR30008">
    <property type="entry name" value="EXODEOXYRIBONUCLEASE 7 LARGE SUBUNIT"/>
    <property type="match status" value="1"/>
</dbReference>
<dbReference type="PANTHER" id="PTHR30008:SF0">
    <property type="entry name" value="EXODEOXYRIBONUCLEASE 7 LARGE SUBUNIT"/>
    <property type="match status" value="1"/>
</dbReference>
<evidence type="ECO:0000259" key="6">
    <source>
        <dbReference type="Pfam" id="PF02601"/>
    </source>
</evidence>
<evidence type="ECO:0000256" key="4">
    <source>
        <dbReference type="ARBA" id="ARBA00022839"/>
    </source>
</evidence>
<dbReference type="CDD" id="cd04489">
    <property type="entry name" value="ExoVII_LU_OBF"/>
    <property type="match status" value="1"/>
</dbReference>
<organism evidence="8">
    <name type="scientific">Lentimicrobium saccharophilum</name>
    <dbReference type="NCBI Taxonomy" id="1678841"/>
    <lineage>
        <taxon>Bacteria</taxon>
        <taxon>Pseudomonadati</taxon>
        <taxon>Bacteroidota</taxon>
        <taxon>Bacteroidia</taxon>
        <taxon>Bacteroidales</taxon>
        <taxon>Lentimicrobiaceae</taxon>
        <taxon>Lentimicrobium</taxon>
    </lineage>
</organism>
<comment type="similarity">
    <text evidence="5">Belongs to the XseA family.</text>
</comment>
<dbReference type="EC" id="3.1.11.6" evidence="5"/>
<dbReference type="InterPro" id="IPR003753">
    <property type="entry name" value="Exonuc_VII_L"/>
</dbReference>
<evidence type="ECO:0000256" key="5">
    <source>
        <dbReference type="RuleBase" id="RU004355"/>
    </source>
</evidence>
<evidence type="ECO:0000256" key="2">
    <source>
        <dbReference type="ARBA" id="ARBA00022722"/>
    </source>
</evidence>
<name>A0A0S7C456_9BACT</name>
<dbReference type="GO" id="GO:0005737">
    <property type="term" value="C:cytoplasm"/>
    <property type="evidence" value="ECO:0007669"/>
    <property type="project" value="UniProtKB-SubCell"/>
</dbReference>
<dbReference type="Proteomes" id="UP000053091">
    <property type="component" value="Unassembled WGS sequence"/>
</dbReference>
<dbReference type="AlphaFoldDB" id="A0A0S7C456"/>
<keyword evidence="1" id="KW-0963">Cytoplasm</keyword>
<feature type="domain" description="OB-fold nucleic acid binding" evidence="7">
    <location>
        <begin position="16"/>
        <end position="123"/>
    </location>
</feature>
<keyword evidence="2 5" id="KW-0540">Nuclease</keyword>
<comment type="catalytic activity">
    <reaction evidence="5">
        <text>Exonucleolytic cleavage in either 5'- to 3'- or 3'- to 5'-direction to yield nucleoside 5'-phosphates.</text>
        <dbReference type="EC" id="3.1.11.6"/>
    </reaction>
</comment>
<dbReference type="OrthoDB" id="9802795at2"/>